<keyword evidence="4" id="KW-1185">Reference proteome</keyword>
<name>A0A6I6LBB9_9SPHN</name>
<protein>
    <submittedName>
        <fullName evidence="3">Alpha/beta hydrolase</fullName>
    </submittedName>
</protein>
<feature type="domain" description="BD-FAE-like" evidence="2">
    <location>
        <begin position="60"/>
        <end position="157"/>
    </location>
</feature>
<proteinExistence type="predicted"/>
<dbReference type="SUPFAM" id="SSF53474">
    <property type="entry name" value="alpha/beta-Hydrolases"/>
    <property type="match status" value="1"/>
</dbReference>
<sequence length="296" mass="31632">MRGCLREKYSQLSENCQGELRALMGQRSEGGTAGARAAGGTEMSYGSDALQKLDFWRSPQDKAPLVIFVHGGGWKRGDKNNATGQSKAPHYRAQGYAFASINYRLVPDATVEQQASDVAAAVAYLRSNARQLGIDPDRIVLMGHSAGAHLSALVGTDPAYLQKAGLPLSALKGVIPLDGAAYDVPAQMKEGAAIMGDTYAQAFGLDPARQRALSPYWHAPSPNAPAFLILHVDREDGARQSAALADALRKSGTAVKLQAFEGKGLRGHMEINRKLGEADYPATPVVDAWLREVFGE</sequence>
<gene>
    <name evidence="3" type="ORF">EUU25_01720</name>
</gene>
<accession>A0A6I6LBB9</accession>
<dbReference type="KEGG" id="slaa:EUU25_01720"/>
<reference evidence="4" key="1">
    <citation type="submission" date="2019-01" db="EMBL/GenBank/DDBJ databases">
        <title>Sphingorhabdus lacus sp.nov., isolated from an oligotrophic freshwater lake.</title>
        <authorList>
            <person name="Park M."/>
        </authorList>
    </citation>
    <scope>NUCLEOTIDE SEQUENCE [LARGE SCALE GENOMIC DNA]</scope>
    <source>
        <strain evidence="4">IMCC1753</strain>
    </source>
</reference>
<dbReference type="GO" id="GO:0016787">
    <property type="term" value="F:hydrolase activity"/>
    <property type="evidence" value="ECO:0007669"/>
    <property type="project" value="UniProtKB-KW"/>
</dbReference>
<evidence type="ECO:0000313" key="4">
    <source>
        <dbReference type="Proteomes" id="UP000428803"/>
    </source>
</evidence>
<dbReference type="InterPro" id="IPR029058">
    <property type="entry name" value="AB_hydrolase_fold"/>
</dbReference>
<dbReference type="Gene3D" id="3.40.50.1820">
    <property type="entry name" value="alpha/beta hydrolase"/>
    <property type="match status" value="1"/>
</dbReference>
<dbReference type="InterPro" id="IPR049492">
    <property type="entry name" value="BD-FAE-like_dom"/>
</dbReference>
<dbReference type="OrthoDB" id="9771666at2"/>
<dbReference type="Proteomes" id="UP000428803">
    <property type="component" value="Chromosome"/>
</dbReference>
<dbReference type="AlphaFoldDB" id="A0A6I6LBB9"/>
<keyword evidence="1 3" id="KW-0378">Hydrolase</keyword>
<evidence type="ECO:0000313" key="3">
    <source>
        <dbReference type="EMBL" id="QGY82094.1"/>
    </source>
</evidence>
<dbReference type="EMBL" id="CP035733">
    <property type="protein sequence ID" value="QGY82094.1"/>
    <property type="molecule type" value="Genomic_DNA"/>
</dbReference>
<evidence type="ECO:0000256" key="1">
    <source>
        <dbReference type="ARBA" id="ARBA00022801"/>
    </source>
</evidence>
<dbReference type="InterPro" id="IPR050300">
    <property type="entry name" value="GDXG_lipolytic_enzyme"/>
</dbReference>
<evidence type="ECO:0000259" key="2">
    <source>
        <dbReference type="Pfam" id="PF20434"/>
    </source>
</evidence>
<dbReference type="PANTHER" id="PTHR48081:SF33">
    <property type="entry name" value="KYNURENINE FORMAMIDASE"/>
    <property type="match status" value="1"/>
</dbReference>
<organism evidence="3 4">
    <name type="scientific">Sphingorhabdus lacus</name>
    <dbReference type="NCBI Taxonomy" id="392610"/>
    <lineage>
        <taxon>Bacteria</taxon>
        <taxon>Pseudomonadati</taxon>
        <taxon>Pseudomonadota</taxon>
        <taxon>Alphaproteobacteria</taxon>
        <taxon>Sphingomonadales</taxon>
        <taxon>Sphingomonadaceae</taxon>
        <taxon>Sphingorhabdus</taxon>
    </lineage>
</organism>
<dbReference type="PANTHER" id="PTHR48081">
    <property type="entry name" value="AB HYDROLASE SUPERFAMILY PROTEIN C4A8.06C"/>
    <property type="match status" value="1"/>
</dbReference>
<dbReference type="Pfam" id="PF20434">
    <property type="entry name" value="BD-FAE"/>
    <property type="match status" value="1"/>
</dbReference>